<gene>
    <name evidence="2" type="ORF">HPB48_015734</name>
</gene>
<dbReference type="VEuPathDB" id="VectorBase:HLOH_055748"/>
<dbReference type="InterPro" id="IPR023631">
    <property type="entry name" value="Amidase_dom"/>
</dbReference>
<reference evidence="2 3" key="1">
    <citation type="journal article" date="2020" name="Cell">
        <title>Large-Scale Comparative Analyses of Tick Genomes Elucidate Their Genetic Diversity and Vector Capacities.</title>
        <authorList>
            <consortium name="Tick Genome and Microbiome Consortium (TIGMIC)"/>
            <person name="Jia N."/>
            <person name="Wang J."/>
            <person name="Shi W."/>
            <person name="Du L."/>
            <person name="Sun Y."/>
            <person name="Zhan W."/>
            <person name="Jiang J.F."/>
            <person name="Wang Q."/>
            <person name="Zhang B."/>
            <person name="Ji P."/>
            <person name="Bell-Sakyi L."/>
            <person name="Cui X.M."/>
            <person name="Yuan T.T."/>
            <person name="Jiang B.G."/>
            <person name="Yang W.F."/>
            <person name="Lam T.T."/>
            <person name="Chang Q.C."/>
            <person name="Ding S.J."/>
            <person name="Wang X.J."/>
            <person name="Zhu J.G."/>
            <person name="Ruan X.D."/>
            <person name="Zhao L."/>
            <person name="Wei J.T."/>
            <person name="Ye R.Z."/>
            <person name="Que T.C."/>
            <person name="Du C.H."/>
            <person name="Zhou Y.H."/>
            <person name="Cheng J.X."/>
            <person name="Dai P.F."/>
            <person name="Guo W.B."/>
            <person name="Han X.H."/>
            <person name="Huang E.J."/>
            <person name="Li L.F."/>
            <person name="Wei W."/>
            <person name="Gao Y.C."/>
            <person name="Liu J.Z."/>
            <person name="Shao H.Z."/>
            <person name="Wang X."/>
            <person name="Wang C.C."/>
            <person name="Yang T.C."/>
            <person name="Huo Q.B."/>
            <person name="Li W."/>
            <person name="Chen H.Y."/>
            <person name="Chen S.E."/>
            <person name="Zhou L.G."/>
            <person name="Ni X.B."/>
            <person name="Tian J.H."/>
            <person name="Sheng Y."/>
            <person name="Liu T."/>
            <person name="Pan Y.S."/>
            <person name="Xia L.Y."/>
            <person name="Li J."/>
            <person name="Zhao F."/>
            <person name="Cao W.C."/>
        </authorList>
    </citation>
    <scope>NUCLEOTIDE SEQUENCE [LARGE SCALE GENOMIC DNA]</scope>
    <source>
        <strain evidence="2">HaeL-2018</strain>
    </source>
</reference>
<evidence type="ECO:0000259" key="1">
    <source>
        <dbReference type="Pfam" id="PF01425"/>
    </source>
</evidence>
<comment type="caution">
    <text evidence="2">The sequence shown here is derived from an EMBL/GenBank/DDBJ whole genome shotgun (WGS) entry which is preliminary data.</text>
</comment>
<organism evidence="2 3">
    <name type="scientific">Haemaphysalis longicornis</name>
    <name type="common">Bush tick</name>
    <dbReference type="NCBI Taxonomy" id="44386"/>
    <lineage>
        <taxon>Eukaryota</taxon>
        <taxon>Metazoa</taxon>
        <taxon>Ecdysozoa</taxon>
        <taxon>Arthropoda</taxon>
        <taxon>Chelicerata</taxon>
        <taxon>Arachnida</taxon>
        <taxon>Acari</taxon>
        <taxon>Parasitiformes</taxon>
        <taxon>Ixodida</taxon>
        <taxon>Ixodoidea</taxon>
        <taxon>Ixodidae</taxon>
        <taxon>Haemaphysalinae</taxon>
        <taxon>Haemaphysalis</taxon>
    </lineage>
</organism>
<accession>A0A9J6H5L0</accession>
<dbReference type="PANTHER" id="PTHR43372:SF4">
    <property type="entry name" value="FATTY-ACID AMIDE HYDROLASE 2"/>
    <property type="match status" value="1"/>
</dbReference>
<feature type="domain" description="Amidase" evidence="1">
    <location>
        <begin position="14"/>
        <end position="84"/>
    </location>
</feature>
<evidence type="ECO:0000313" key="3">
    <source>
        <dbReference type="Proteomes" id="UP000821853"/>
    </source>
</evidence>
<name>A0A9J6H5L0_HAELO</name>
<keyword evidence="3" id="KW-1185">Reference proteome</keyword>
<dbReference type="Pfam" id="PF01425">
    <property type="entry name" value="Amidase"/>
    <property type="match status" value="1"/>
</dbReference>
<dbReference type="InterPro" id="IPR052739">
    <property type="entry name" value="FAAH2"/>
</dbReference>
<dbReference type="EMBL" id="JABSTR010000011">
    <property type="protein sequence ID" value="KAH9382603.1"/>
    <property type="molecule type" value="Genomic_DNA"/>
</dbReference>
<sequence>MRIKVIKQLSSEAVVGAYCARIGAVEPQLGAVVEERMAEALDEARRVDRLVRQCAPDQRGAPLLARKPLLGVPFTAKDLLAVKGGQPLSVQFPRCPRVHLREVSREKELIVTLCSFQSKEGAQMARDHP</sequence>
<evidence type="ECO:0000313" key="2">
    <source>
        <dbReference type="EMBL" id="KAH9382603.1"/>
    </source>
</evidence>
<dbReference type="AlphaFoldDB" id="A0A9J6H5L0"/>
<dbReference type="GO" id="GO:0012505">
    <property type="term" value="C:endomembrane system"/>
    <property type="evidence" value="ECO:0007669"/>
    <property type="project" value="TreeGrafter"/>
</dbReference>
<dbReference type="Gene3D" id="3.90.1300.10">
    <property type="entry name" value="Amidase signature (AS) domain"/>
    <property type="match status" value="1"/>
</dbReference>
<dbReference type="Proteomes" id="UP000821853">
    <property type="component" value="Chromosome 9"/>
</dbReference>
<protein>
    <recommendedName>
        <fullName evidence="1">Amidase domain-containing protein</fullName>
    </recommendedName>
</protein>
<dbReference type="PANTHER" id="PTHR43372">
    <property type="entry name" value="FATTY-ACID AMIDE HYDROLASE"/>
    <property type="match status" value="1"/>
</dbReference>
<dbReference type="OrthoDB" id="6428749at2759"/>
<dbReference type="InterPro" id="IPR036928">
    <property type="entry name" value="AS_sf"/>
</dbReference>
<proteinExistence type="predicted"/>
<dbReference type="SUPFAM" id="SSF75304">
    <property type="entry name" value="Amidase signature (AS) enzymes"/>
    <property type="match status" value="1"/>
</dbReference>